<dbReference type="Proteomes" id="UP000887566">
    <property type="component" value="Unplaced"/>
</dbReference>
<dbReference type="InterPro" id="IPR043519">
    <property type="entry name" value="NT_sf"/>
</dbReference>
<dbReference type="GO" id="GO:0000049">
    <property type="term" value="F:tRNA binding"/>
    <property type="evidence" value="ECO:0007669"/>
    <property type="project" value="TreeGrafter"/>
</dbReference>
<keyword evidence="6" id="KW-0479">Metal-binding</keyword>
<comment type="similarity">
    <text evidence="2 9">Belongs to the tRNA nucleotidyltransferase/poly(A) polymerase family.</text>
</comment>
<evidence type="ECO:0000256" key="9">
    <source>
        <dbReference type="RuleBase" id="RU003953"/>
    </source>
</evidence>
<comment type="cofactor">
    <cofactor evidence="1">
        <name>Mg(2+)</name>
        <dbReference type="ChEBI" id="CHEBI:18420"/>
    </cofactor>
</comment>
<dbReference type="Pfam" id="PF12627">
    <property type="entry name" value="PolyA_pol_RNAbd"/>
    <property type="match status" value="1"/>
</dbReference>
<dbReference type="WBParaSite" id="PSAMB.scaffold1541size30323.g13770.t1">
    <property type="protein sequence ID" value="PSAMB.scaffold1541size30323.g13770.t1"/>
    <property type="gene ID" value="PSAMB.scaffold1541size30323.g13770"/>
</dbReference>
<evidence type="ECO:0000256" key="5">
    <source>
        <dbReference type="ARBA" id="ARBA00022695"/>
    </source>
</evidence>
<dbReference type="PANTHER" id="PTHR46173:SF1">
    <property type="entry name" value="CCA TRNA NUCLEOTIDYLTRANSFERASE 1, MITOCHONDRIAL"/>
    <property type="match status" value="1"/>
</dbReference>
<dbReference type="GO" id="GO:0046872">
    <property type="term" value="F:metal ion binding"/>
    <property type="evidence" value="ECO:0007669"/>
    <property type="project" value="UniProtKB-KW"/>
</dbReference>
<dbReference type="GO" id="GO:0000166">
    <property type="term" value="F:nucleotide binding"/>
    <property type="evidence" value="ECO:0007669"/>
    <property type="project" value="UniProtKB-KW"/>
</dbReference>
<evidence type="ECO:0000259" key="10">
    <source>
        <dbReference type="Pfam" id="PF01743"/>
    </source>
</evidence>
<dbReference type="InterPro" id="IPR050264">
    <property type="entry name" value="Bact_CCA-adding_enz_type3_sf"/>
</dbReference>
<accession>A0A914V5J3</accession>
<evidence type="ECO:0000256" key="2">
    <source>
        <dbReference type="ARBA" id="ARBA00007265"/>
    </source>
</evidence>
<proteinExistence type="inferred from homology"/>
<evidence type="ECO:0000256" key="3">
    <source>
        <dbReference type="ARBA" id="ARBA00022679"/>
    </source>
</evidence>
<dbReference type="PANTHER" id="PTHR46173">
    <property type="entry name" value="CCA TRNA NUCLEOTIDYLTRANSFERASE 1, MITOCHONDRIAL"/>
    <property type="match status" value="1"/>
</dbReference>
<keyword evidence="8" id="KW-0460">Magnesium</keyword>
<reference evidence="13" key="1">
    <citation type="submission" date="2022-11" db="UniProtKB">
        <authorList>
            <consortium name="WormBaseParasite"/>
        </authorList>
    </citation>
    <scope>IDENTIFICATION</scope>
</reference>
<organism evidence="12 13">
    <name type="scientific">Plectus sambesii</name>
    <dbReference type="NCBI Taxonomy" id="2011161"/>
    <lineage>
        <taxon>Eukaryota</taxon>
        <taxon>Metazoa</taxon>
        <taxon>Ecdysozoa</taxon>
        <taxon>Nematoda</taxon>
        <taxon>Chromadorea</taxon>
        <taxon>Plectida</taxon>
        <taxon>Plectina</taxon>
        <taxon>Plectoidea</taxon>
        <taxon>Plectidae</taxon>
        <taxon>Plectus</taxon>
    </lineage>
</organism>
<dbReference type="CDD" id="cd05398">
    <property type="entry name" value="NT_ClassII-CCAase"/>
    <property type="match status" value="1"/>
</dbReference>
<dbReference type="GO" id="GO:0005739">
    <property type="term" value="C:mitochondrion"/>
    <property type="evidence" value="ECO:0007669"/>
    <property type="project" value="TreeGrafter"/>
</dbReference>
<keyword evidence="5" id="KW-0548">Nucleotidyltransferase</keyword>
<dbReference type="Gene3D" id="3.30.460.10">
    <property type="entry name" value="Beta Polymerase, domain 2"/>
    <property type="match status" value="1"/>
</dbReference>
<dbReference type="GO" id="GO:0016779">
    <property type="term" value="F:nucleotidyltransferase activity"/>
    <property type="evidence" value="ECO:0007669"/>
    <property type="project" value="UniProtKB-KW"/>
</dbReference>
<evidence type="ECO:0000313" key="12">
    <source>
        <dbReference type="Proteomes" id="UP000887566"/>
    </source>
</evidence>
<sequence length="481" mass="55286">MRRLRSILLGSFASIAAERLHVVKFRTVAPLRKQIRVGYVKDPIQPATMKIESEKITELLTDELNILSSLFKKNNFELRIAGGAVRDMLMDKTPIDVDFATTATPEEMKDMFEREKIRMLHKRGEEHGTITCRINDKANFEITTLRIDLVCDGRRAEIEFTKDWQLDANRRDLTINSMFCDLDGTVYDYFGGIEDLKKRRVAFVGDAVQRIQEDYLRILRYFRFFGRIAESPDSHEQETLDAIRENAGGLQNVSGERLWTELSKIVVGRFAGPVVKTMLNECKLAPYLGLPEDPDVDNFVQVWERCKDFNPEPMTVLPALMVDTTDVHRMHKRNKVSNHELRLAEFIVGYREAAASAEDIRFFRHLILEEELGFSAIKQPRGRHRVCELVKYVGRTDLLDELQAWELPTFPVNGLKLADAGVAKGPTMRRALAYLFKIWKASDGALSEKELLARVAEAEAEEIPLSERKRRKLEKEIREAV</sequence>
<keyword evidence="12" id="KW-1185">Reference proteome</keyword>
<dbReference type="AlphaFoldDB" id="A0A914V5J3"/>
<keyword evidence="3 9" id="KW-0808">Transferase</keyword>
<name>A0A914V5J3_9BILA</name>
<dbReference type="Gene3D" id="1.10.3090.10">
    <property type="entry name" value="cca-adding enzyme, domain 2"/>
    <property type="match status" value="1"/>
</dbReference>
<dbReference type="SUPFAM" id="SSF81301">
    <property type="entry name" value="Nucleotidyltransferase"/>
    <property type="match status" value="1"/>
</dbReference>
<evidence type="ECO:0000256" key="7">
    <source>
        <dbReference type="ARBA" id="ARBA00022741"/>
    </source>
</evidence>
<keyword evidence="9" id="KW-0694">RNA-binding</keyword>
<dbReference type="InterPro" id="IPR032828">
    <property type="entry name" value="PolyA_RNA-bd"/>
</dbReference>
<dbReference type="GO" id="GO:1990180">
    <property type="term" value="P:mitochondrial tRNA 3'-end processing"/>
    <property type="evidence" value="ECO:0007669"/>
    <property type="project" value="TreeGrafter"/>
</dbReference>
<dbReference type="GO" id="GO:0001680">
    <property type="term" value="P:tRNA 3'-terminal CCA addition"/>
    <property type="evidence" value="ECO:0007669"/>
    <property type="project" value="TreeGrafter"/>
</dbReference>
<keyword evidence="4" id="KW-0819">tRNA processing</keyword>
<evidence type="ECO:0000256" key="6">
    <source>
        <dbReference type="ARBA" id="ARBA00022723"/>
    </source>
</evidence>
<evidence type="ECO:0000256" key="1">
    <source>
        <dbReference type="ARBA" id="ARBA00001946"/>
    </source>
</evidence>
<dbReference type="Pfam" id="PF01743">
    <property type="entry name" value="PolyA_pol"/>
    <property type="match status" value="1"/>
</dbReference>
<dbReference type="InterPro" id="IPR002646">
    <property type="entry name" value="PolA_pol_head_dom"/>
</dbReference>
<evidence type="ECO:0000259" key="11">
    <source>
        <dbReference type="Pfam" id="PF12627"/>
    </source>
</evidence>
<feature type="domain" description="tRNA nucleotidyltransferase/poly(A) polymerase RNA and SrmB- binding" evidence="11">
    <location>
        <begin position="236"/>
        <end position="279"/>
    </location>
</feature>
<keyword evidence="7" id="KW-0547">Nucleotide-binding</keyword>
<feature type="domain" description="Poly A polymerase head" evidence="10">
    <location>
        <begin position="78"/>
        <end position="201"/>
    </location>
</feature>
<protein>
    <submittedName>
        <fullName evidence="13">Uncharacterized protein</fullName>
    </submittedName>
</protein>
<dbReference type="SUPFAM" id="SSF81891">
    <property type="entry name" value="Poly A polymerase C-terminal region-like"/>
    <property type="match status" value="1"/>
</dbReference>
<evidence type="ECO:0000313" key="13">
    <source>
        <dbReference type="WBParaSite" id="PSAMB.scaffold1541size30323.g13770.t1"/>
    </source>
</evidence>
<evidence type="ECO:0000256" key="8">
    <source>
        <dbReference type="ARBA" id="ARBA00022842"/>
    </source>
</evidence>
<evidence type="ECO:0000256" key="4">
    <source>
        <dbReference type="ARBA" id="ARBA00022694"/>
    </source>
</evidence>